<dbReference type="InterPro" id="IPR035965">
    <property type="entry name" value="PAS-like_dom_sf"/>
</dbReference>
<feature type="domain" description="PAS" evidence="2">
    <location>
        <begin position="31"/>
        <end position="84"/>
    </location>
</feature>
<dbReference type="AlphaFoldDB" id="Q0YRF3"/>
<keyword evidence="1" id="KW-0175">Coiled coil</keyword>
<reference evidence="3 4" key="2">
    <citation type="submission" date="2006-07" db="EMBL/GenBank/DDBJ databases">
        <title>Sequencing of the draft genome and assembly of Chlorobium ferroxidans DSM 13031.</title>
        <authorList>
            <consortium name="US DOE Joint Genome Institute (JGI-PGF)"/>
            <person name="Copeland A."/>
            <person name="Lucas S."/>
            <person name="Lapidus A."/>
            <person name="Barry K."/>
            <person name="Glavina del Rio T."/>
            <person name="Dalin E."/>
            <person name="Tice H."/>
            <person name="Bruce D."/>
            <person name="Pitluck S."/>
            <person name="Richardson P."/>
        </authorList>
    </citation>
    <scope>NUCLEOTIDE SEQUENCE [LARGE SCALE GENOMIC DNA]</scope>
    <source>
        <strain evidence="3 4">DSM 13031</strain>
    </source>
</reference>
<gene>
    <name evidence="3" type="ORF">CferDRAFT_0883</name>
</gene>
<feature type="coiled-coil region" evidence="1">
    <location>
        <begin position="2"/>
        <end position="36"/>
    </location>
</feature>
<name>Q0YRF3_9CHLB</name>
<evidence type="ECO:0000313" key="4">
    <source>
        <dbReference type="Proteomes" id="UP000004162"/>
    </source>
</evidence>
<dbReference type="Pfam" id="PF13188">
    <property type="entry name" value="PAS_8"/>
    <property type="match status" value="1"/>
</dbReference>
<reference evidence="3 4" key="1">
    <citation type="submission" date="2006-07" db="EMBL/GenBank/DDBJ databases">
        <title>Annotation of the draft genome assembly of Chlorobium ferroxidans DSM 13031.</title>
        <authorList>
            <consortium name="US DOE Joint Genome Institute (JGI-ORNL)"/>
            <person name="Larimer F."/>
            <person name="Land M."/>
            <person name="Hauser L."/>
        </authorList>
    </citation>
    <scope>NUCLEOTIDE SEQUENCE [LARGE SCALE GENOMIC DNA]</scope>
    <source>
        <strain evidence="3 4">DSM 13031</strain>
    </source>
</reference>
<keyword evidence="4" id="KW-1185">Reference proteome</keyword>
<dbReference type="SUPFAM" id="SSF55785">
    <property type="entry name" value="PYP-like sensor domain (PAS domain)"/>
    <property type="match status" value="1"/>
</dbReference>
<dbReference type="InterPro" id="IPR000014">
    <property type="entry name" value="PAS"/>
</dbReference>
<evidence type="ECO:0000259" key="2">
    <source>
        <dbReference type="Pfam" id="PF13188"/>
    </source>
</evidence>
<comment type="caution">
    <text evidence="3">The sequence shown here is derived from an EMBL/GenBank/DDBJ whole genome shotgun (WGS) entry which is preliminary data.</text>
</comment>
<evidence type="ECO:0000256" key="1">
    <source>
        <dbReference type="SAM" id="Coils"/>
    </source>
</evidence>
<proteinExistence type="predicted"/>
<protein>
    <submittedName>
        <fullName evidence="3">Cyclic nucleotide-binding</fullName>
    </submittedName>
</protein>
<dbReference type="Gene3D" id="3.30.450.20">
    <property type="entry name" value="PAS domain"/>
    <property type="match status" value="1"/>
</dbReference>
<dbReference type="EMBL" id="AASE01000011">
    <property type="protein sequence ID" value="EAT58845.1"/>
    <property type="molecule type" value="Genomic_DNA"/>
</dbReference>
<sequence length="154" mass="17422">MIHEMAIQKLELEMQNEELLQAREELKEGLERFTRLYDFSPAGYVTLAYDSTIIEINLTGAKILGVERSLLAGDRFGRFITQNDLTIFNALLDRVFKLKKPGSCEVALMNCNASQREKEVDGAIPDQDSVKPRSLRIKAVASEDGQECLMVFLH</sequence>
<accession>Q0YRF3</accession>
<evidence type="ECO:0000313" key="3">
    <source>
        <dbReference type="EMBL" id="EAT58845.1"/>
    </source>
</evidence>
<organism evidence="3 4">
    <name type="scientific">Chlorobium ferrooxidans DSM 13031</name>
    <dbReference type="NCBI Taxonomy" id="377431"/>
    <lineage>
        <taxon>Bacteria</taxon>
        <taxon>Pseudomonadati</taxon>
        <taxon>Chlorobiota</taxon>
        <taxon>Chlorobiia</taxon>
        <taxon>Chlorobiales</taxon>
        <taxon>Chlorobiaceae</taxon>
        <taxon>Chlorobium/Pelodictyon group</taxon>
        <taxon>Chlorobium</taxon>
    </lineage>
</organism>
<dbReference type="Proteomes" id="UP000004162">
    <property type="component" value="Unassembled WGS sequence"/>
</dbReference>